<comment type="caution">
    <text evidence="2">The sequence shown here is derived from an EMBL/GenBank/DDBJ whole genome shotgun (WGS) entry which is preliminary data.</text>
</comment>
<dbReference type="Proteomes" id="UP000054608">
    <property type="component" value="Unassembled WGS sequence"/>
</dbReference>
<evidence type="ECO:0000256" key="1">
    <source>
        <dbReference type="SAM" id="Coils"/>
    </source>
</evidence>
<dbReference type="RefSeq" id="WP_058531425.1">
    <property type="nucleotide sequence ID" value="NZ_CAAAIN010000006.1"/>
</dbReference>
<accession>A0A0W0XW21</accession>
<dbReference type="OrthoDB" id="5652856at2"/>
<feature type="coiled-coil region" evidence="1">
    <location>
        <begin position="220"/>
        <end position="251"/>
    </location>
</feature>
<evidence type="ECO:0000313" key="3">
    <source>
        <dbReference type="Proteomes" id="UP000054608"/>
    </source>
</evidence>
<protein>
    <submittedName>
        <fullName evidence="2">Uncharacterized protein</fullName>
    </submittedName>
</protein>
<organism evidence="2 3">
    <name type="scientific">Legionella rubrilucens</name>
    <dbReference type="NCBI Taxonomy" id="458"/>
    <lineage>
        <taxon>Bacteria</taxon>
        <taxon>Pseudomonadati</taxon>
        <taxon>Pseudomonadota</taxon>
        <taxon>Gammaproteobacteria</taxon>
        <taxon>Legionellales</taxon>
        <taxon>Legionellaceae</taxon>
        <taxon>Legionella</taxon>
    </lineage>
</organism>
<dbReference type="AlphaFoldDB" id="A0A0W0XW21"/>
<sequence>MKEPLPKQIHALKTRINALGKLKTINPVAHWNPQELIHRPTYIEVPLHRTNLLSKAKQAQEFAQQELHDKHKQMQTYLATQPPLPLPQQQIKRLFNEFYSDLSFEKTNLLSLFDNYAPFVGEQLMPITTANELKNFILEVTRFDYDLRLALSHAQALASTIVHCLELYYPLVSTDETLCNTIENDLRNLDKLCQLIEDTDARYTLCKAQVRQHIKTAKGNAEIHQNYKAMAEEAKDARELKENSKKSAKEALSLALKTKVIDGSRAWLAADSFDFAIKKMRTQQTILADKAKTNPRYVKVSDIAHKLCNDLQQLKHNYFDKGTIQDVDTLRVAYEALIRDARTELANHRGVNRYVVDTLAYLNTRTGGCFAFFKGPKTNSERILNGLLHDLNAIDFPEPKDNLPLEQMPPSPC</sequence>
<evidence type="ECO:0000313" key="2">
    <source>
        <dbReference type="EMBL" id="KTD49009.1"/>
    </source>
</evidence>
<reference evidence="2 3" key="1">
    <citation type="submission" date="2015-11" db="EMBL/GenBank/DDBJ databases">
        <title>Genomic analysis of 38 Legionella species identifies large and diverse effector repertoires.</title>
        <authorList>
            <person name="Burstein D."/>
            <person name="Amaro F."/>
            <person name="Zusman T."/>
            <person name="Lifshitz Z."/>
            <person name="Cohen O."/>
            <person name="Gilbert J.A."/>
            <person name="Pupko T."/>
            <person name="Shuman H.A."/>
            <person name="Segal G."/>
        </authorList>
    </citation>
    <scope>NUCLEOTIDE SEQUENCE [LARGE SCALE GENOMIC DNA]</scope>
    <source>
        <strain evidence="2 3">WA-270A-C2</strain>
    </source>
</reference>
<dbReference type="EMBL" id="LNYT01000007">
    <property type="protein sequence ID" value="KTD49009.1"/>
    <property type="molecule type" value="Genomic_DNA"/>
</dbReference>
<name>A0A0W0XW21_9GAMM</name>
<dbReference type="PATRIC" id="fig|458.5.peg.1404"/>
<keyword evidence="1" id="KW-0175">Coiled coil</keyword>
<gene>
    <name evidence="2" type="ORF">Lrub_1360</name>
</gene>
<proteinExistence type="predicted"/>
<keyword evidence="3" id="KW-1185">Reference proteome</keyword>